<dbReference type="KEGG" id="bbae:FRD01_13965"/>
<sequence length="926" mass="99647">MKKTLALMALGLSACTDALPSPPISLNAPTAIAVAKGRVCLNFSVQDKISTPIFEACEDDAPGAIGLVVNENSDRLAFVGLDTTEPRLADLTQAKPGVTHLAVGRLPVDVAASTDGTVAYTLNQIDRDISLVNIWEPEVLDARISLDDTPIAFEVSKRDGADLITVAQGSPTQLVFMDGITCEPGGCEEPTDTRTTLDLPGTATDLAVTPDGLKAFVTLREFDYVVVVDLTTFAISNQIGATSECSDGVDNDGDGLIDQADPQCFGPYGTEAAVAADTGDCQDGEDNDGDGLTDRDDPECLSPTSSESGPTVGSVPSAPCNDGVDNDGDGLIDYPDDPGCFGPLGQSEDEIKFVGFDAISIDELGGFAYLVDRQRNQVVILDVAREVLVNAATSVEPRVDEFTNLVGVPVFPRPLDVTGTVRRDCLRTDNIGVPCSESFFEGTTDRAAYELDEVVVRYAWGAFVTEDTGRVRYVETMDTFCRVATSEARKLLNSDFLDLEELAATEELKCTQIPEFPLIARDDFAGECAAECTDCENDELLKRRFFCEDGTSMIVNPRFGLVDVAGAEGRVAGKGTCQLPESVENELRNLAGVPGAPRELGCTSPLLPQPLSLDATGIEPSSILSLDAFSRADLLAFEQAFFRVGGETDDFFLELGSSARTFDSRLIAESWTVTYEGALPATRRSDGVFAETTESIMLEEATEVAVLDAGVDLCRAGVFEDDVAIITTPPADTEACADFAGDPGFLTYRVAAMTATELFLAPIEGFAQALPTRECFPTGISWEVRPLDTWVVNGERSGLLSERENQFGLCAERPAPANPFEPKRQSRVKTGETFTGPYLSFFMYPGAELGTAEESLQVEPVRDLSYTFEISPHFVSRNFDTEGVFPTKVVTYQVGPYYRVLSTDSNSNFVFIKDARSSTEFGIRLR</sequence>
<dbReference type="InterPro" id="IPR015943">
    <property type="entry name" value="WD40/YVTN_repeat-like_dom_sf"/>
</dbReference>
<feature type="region of interest" description="Disordered" evidence="1">
    <location>
        <begin position="278"/>
        <end position="332"/>
    </location>
</feature>
<feature type="signal peptide" evidence="2">
    <location>
        <begin position="1"/>
        <end position="18"/>
    </location>
</feature>
<reference evidence="3 4" key="1">
    <citation type="submission" date="2019-08" db="EMBL/GenBank/DDBJ databases">
        <authorList>
            <person name="Liang Q."/>
        </authorList>
    </citation>
    <scope>NUCLEOTIDE SEQUENCE [LARGE SCALE GENOMIC DNA]</scope>
    <source>
        <strain evidence="3 4">V1718</strain>
    </source>
</reference>
<evidence type="ECO:0000313" key="3">
    <source>
        <dbReference type="EMBL" id="QED28316.1"/>
    </source>
</evidence>
<evidence type="ECO:0000313" key="4">
    <source>
        <dbReference type="Proteomes" id="UP000321595"/>
    </source>
</evidence>
<dbReference type="PROSITE" id="PS51257">
    <property type="entry name" value="PROKAR_LIPOPROTEIN"/>
    <property type="match status" value="1"/>
</dbReference>
<evidence type="ECO:0000256" key="2">
    <source>
        <dbReference type="SAM" id="SignalP"/>
    </source>
</evidence>
<dbReference type="InterPro" id="IPR011048">
    <property type="entry name" value="Haem_d1_sf"/>
</dbReference>
<organism evidence="3 4">
    <name type="scientific">Microvenator marinus</name>
    <dbReference type="NCBI Taxonomy" id="2600177"/>
    <lineage>
        <taxon>Bacteria</taxon>
        <taxon>Deltaproteobacteria</taxon>
        <taxon>Bradymonadales</taxon>
        <taxon>Microvenatoraceae</taxon>
        <taxon>Microvenator</taxon>
    </lineage>
</organism>
<feature type="compositionally biased region" description="Polar residues" evidence="1">
    <location>
        <begin position="302"/>
        <end position="311"/>
    </location>
</feature>
<dbReference type="EMBL" id="CP042467">
    <property type="protein sequence ID" value="QED28316.1"/>
    <property type="molecule type" value="Genomic_DNA"/>
</dbReference>
<evidence type="ECO:0000256" key="1">
    <source>
        <dbReference type="SAM" id="MobiDB-lite"/>
    </source>
</evidence>
<accession>A0A5B8XX82</accession>
<name>A0A5B8XX82_9DELT</name>
<dbReference type="OrthoDB" id="5477611at2"/>
<dbReference type="Proteomes" id="UP000321595">
    <property type="component" value="Chromosome"/>
</dbReference>
<keyword evidence="4" id="KW-1185">Reference proteome</keyword>
<feature type="compositionally biased region" description="Acidic residues" evidence="1">
    <location>
        <begin position="280"/>
        <end position="299"/>
    </location>
</feature>
<dbReference type="AlphaFoldDB" id="A0A5B8XX82"/>
<proteinExistence type="predicted"/>
<keyword evidence="2" id="KW-0732">Signal</keyword>
<dbReference type="RefSeq" id="WP_146960631.1">
    <property type="nucleotide sequence ID" value="NZ_CP042467.1"/>
</dbReference>
<dbReference type="SUPFAM" id="SSF51004">
    <property type="entry name" value="C-terminal (heme d1) domain of cytochrome cd1-nitrite reductase"/>
    <property type="match status" value="1"/>
</dbReference>
<feature type="chain" id="PRO_5022994410" evidence="2">
    <location>
        <begin position="19"/>
        <end position="926"/>
    </location>
</feature>
<protein>
    <submittedName>
        <fullName evidence="3">Uncharacterized protein</fullName>
    </submittedName>
</protein>
<gene>
    <name evidence="3" type="ORF">FRD01_13965</name>
</gene>
<dbReference type="Gene3D" id="2.130.10.10">
    <property type="entry name" value="YVTN repeat-like/Quinoprotein amine dehydrogenase"/>
    <property type="match status" value="1"/>
</dbReference>